<dbReference type="Pfam" id="PF00512">
    <property type="entry name" value="HisKA"/>
    <property type="match status" value="1"/>
</dbReference>
<protein>
    <recommendedName>
        <fullName evidence="3">histidine kinase</fullName>
        <ecNumber evidence="3">2.7.13.3</ecNumber>
    </recommendedName>
</protein>
<dbReference type="InterPro" id="IPR050428">
    <property type="entry name" value="TCS_sensor_his_kinase"/>
</dbReference>
<dbReference type="InterPro" id="IPR005467">
    <property type="entry name" value="His_kinase_dom"/>
</dbReference>
<dbReference type="PANTHER" id="PTHR45436:SF1">
    <property type="entry name" value="SENSOR PROTEIN QSEC"/>
    <property type="match status" value="1"/>
</dbReference>
<evidence type="ECO:0000256" key="4">
    <source>
        <dbReference type="ARBA" id="ARBA00022553"/>
    </source>
</evidence>
<feature type="domain" description="Histidine kinase" evidence="12">
    <location>
        <begin position="249"/>
        <end position="463"/>
    </location>
</feature>
<reference evidence="14 15" key="1">
    <citation type="journal article" date="2012" name="J. Bacteriol.">
        <title>Genome Sequence of n-Alkane-Degrading Hydrocarboniphaga effusa Strain AP103T (ATCC BAA-332T).</title>
        <authorList>
            <person name="Chang H.K."/>
            <person name="Zylstra G.J."/>
            <person name="Chae J.C."/>
        </authorList>
    </citation>
    <scope>NUCLEOTIDE SEQUENCE [LARGE SCALE GENOMIC DNA]</scope>
    <source>
        <strain evidence="14 15">AP103</strain>
    </source>
</reference>
<accession>I8HXD0</accession>
<evidence type="ECO:0000259" key="12">
    <source>
        <dbReference type="PROSITE" id="PS50109"/>
    </source>
</evidence>
<dbReference type="STRING" id="1172194.WQQ_44510"/>
<dbReference type="InterPro" id="IPR003661">
    <property type="entry name" value="HisK_dim/P_dom"/>
</dbReference>
<dbReference type="Gene3D" id="3.30.565.10">
    <property type="entry name" value="Histidine kinase-like ATPase, C-terminal domain"/>
    <property type="match status" value="1"/>
</dbReference>
<dbReference type="AlphaFoldDB" id="I8HXD0"/>
<dbReference type="SUPFAM" id="SSF55874">
    <property type="entry name" value="ATPase domain of HSP90 chaperone/DNA topoisomerase II/histidine kinase"/>
    <property type="match status" value="1"/>
</dbReference>
<evidence type="ECO:0000256" key="6">
    <source>
        <dbReference type="ARBA" id="ARBA00022692"/>
    </source>
</evidence>
<dbReference type="InterPro" id="IPR003660">
    <property type="entry name" value="HAMP_dom"/>
</dbReference>
<evidence type="ECO:0000256" key="8">
    <source>
        <dbReference type="ARBA" id="ARBA00022989"/>
    </source>
</evidence>
<dbReference type="InterPro" id="IPR036097">
    <property type="entry name" value="HisK_dim/P_sf"/>
</dbReference>
<dbReference type="InterPro" id="IPR013727">
    <property type="entry name" value="2CSK_N"/>
</dbReference>
<evidence type="ECO:0000256" key="3">
    <source>
        <dbReference type="ARBA" id="ARBA00012438"/>
    </source>
</evidence>
<keyword evidence="6 11" id="KW-0812">Transmembrane</keyword>
<dbReference type="PRINTS" id="PR00344">
    <property type="entry name" value="BCTRLSENSOR"/>
</dbReference>
<dbReference type="EMBL" id="AKGD01000004">
    <property type="protein sequence ID" value="EIT68016.1"/>
    <property type="molecule type" value="Genomic_DNA"/>
</dbReference>
<dbReference type="RefSeq" id="WP_007187386.1">
    <property type="nucleotide sequence ID" value="NZ_AKGD01000004.1"/>
</dbReference>
<proteinExistence type="predicted"/>
<comment type="caution">
    <text evidence="14">The sequence shown here is derived from an EMBL/GenBank/DDBJ whole genome shotgun (WGS) entry which is preliminary data.</text>
</comment>
<gene>
    <name evidence="14" type="ORF">WQQ_44510</name>
</gene>
<dbReference type="EC" id="2.7.13.3" evidence="3"/>
<keyword evidence="5" id="KW-0808">Transferase</keyword>
<dbReference type="Proteomes" id="UP000003704">
    <property type="component" value="Unassembled WGS sequence"/>
</dbReference>
<dbReference type="Gene3D" id="1.10.287.130">
    <property type="match status" value="1"/>
</dbReference>
<feature type="transmembrane region" description="Helical" evidence="11">
    <location>
        <begin position="12"/>
        <end position="37"/>
    </location>
</feature>
<evidence type="ECO:0000256" key="1">
    <source>
        <dbReference type="ARBA" id="ARBA00000085"/>
    </source>
</evidence>
<evidence type="ECO:0000259" key="13">
    <source>
        <dbReference type="PROSITE" id="PS50885"/>
    </source>
</evidence>
<dbReference type="CDD" id="cd00082">
    <property type="entry name" value="HisKA"/>
    <property type="match status" value="1"/>
</dbReference>
<keyword evidence="15" id="KW-1185">Reference proteome</keyword>
<dbReference type="Pfam" id="PF08521">
    <property type="entry name" value="2CSK_N"/>
    <property type="match status" value="1"/>
</dbReference>
<evidence type="ECO:0000256" key="11">
    <source>
        <dbReference type="SAM" id="Phobius"/>
    </source>
</evidence>
<evidence type="ECO:0000256" key="7">
    <source>
        <dbReference type="ARBA" id="ARBA00022777"/>
    </source>
</evidence>
<evidence type="ECO:0000313" key="15">
    <source>
        <dbReference type="Proteomes" id="UP000003704"/>
    </source>
</evidence>
<dbReference type="SUPFAM" id="SSF47384">
    <property type="entry name" value="Homodimeric domain of signal transducing histidine kinase"/>
    <property type="match status" value="1"/>
</dbReference>
<dbReference type="GO" id="GO:0000155">
    <property type="term" value="F:phosphorelay sensor kinase activity"/>
    <property type="evidence" value="ECO:0007669"/>
    <property type="project" value="InterPro"/>
</dbReference>
<dbReference type="InterPro" id="IPR003594">
    <property type="entry name" value="HATPase_dom"/>
</dbReference>
<evidence type="ECO:0000256" key="10">
    <source>
        <dbReference type="ARBA" id="ARBA00023136"/>
    </source>
</evidence>
<sequence>MSRPEPRHSLRSGLLFALVGPLSAVLVLGGAVSYGLANYFADSVYDGWLFDSASALALEVERTDDGPFVDLPAPTQRLFEWDETDTTYFRISGERKGLIAGRTQPMPDVIGDVDDYHGALLYDGEIDDEPVRIARIELPASRYGEIVHVEVAETMRKRSGLASAILASTLLPQLLLIGVTAAVVRRAIRRGLRPLHSLAQRLEARSHRELSPIADEGVPEEVLPLTRSLNDLLARLQSAVTAQQRFIAHAAHQLRTPLTAIKLQAEAVIRESRQDEIAPLLGALRASIERAARLTNQLLSLARAEPDSSGDRPFRRIDLVALVQETGADWAPRAFARGLDMQFACEDEHRPLWIDGDADLIRDALNNLIDNAINYHPGPGTLRLALRRRPQPEILVEDDGPGIEADQRDTMLRRFVRGTRGEGSGLGLAIAQEIAHAHGGELLLEDGPRGKGLTVRLLLGRELGNRRRET</sequence>
<keyword evidence="8 11" id="KW-1133">Transmembrane helix</keyword>
<dbReference type="PANTHER" id="PTHR45436">
    <property type="entry name" value="SENSOR HISTIDINE KINASE YKOH"/>
    <property type="match status" value="1"/>
</dbReference>
<keyword evidence="9" id="KW-0902">Two-component regulatory system</keyword>
<keyword evidence="4" id="KW-0597">Phosphoprotein</keyword>
<evidence type="ECO:0000256" key="5">
    <source>
        <dbReference type="ARBA" id="ARBA00022679"/>
    </source>
</evidence>
<dbReference type="InterPro" id="IPR036890">
    <property type="entry name" value="HATPase_C_sf"/>
</dbReference>
<comment type="subcellular location">
    <subcellularLocation>
        <location evidence="2">Membrane</location>
    </subcellularLocation>
</comment>
<dbReference type="SMART" id="SM00304">
    <property type="entry name" value="HAMP"/>
    <property type="match status" value="1"/>
</dbReference>
<feature type="transmembrane region" description="Helical" evidence="11">
    <location>
        <begin position="161"/>
        <end position="184"/>
    </location>
</feature>
<dbReference type="SMART" id="SM00388">
    <property type="entry name" value="HisKA"/>
    <property type="match status" value="1"/>
</dbReference>
<evidence type="ECO:0000256" key="9">
    <source>
        <dbReference type="ARBA" id="ARBA00023012"/>
    </source>
</evidence>
<dbReference type="SMART" id="SM00387">
    <property type="entry name" value="HATPase_c"/>
    <property type="match status" value="1"/>
</dbReference>
<evidence type="ECO:0000313" key="14">
    <source>
        <dbReference type="EMBL" id="EIT68016.1"/>
    </source>
</evidence>
<dbReference type="OrthoDB" id="9809766at2"/>
<dbReference type="CDD" id="cd00075">
    <property type="entry name" value="HATPase"/>
    <property type="match status" value="1"/>
</dbReference>
<organism evidence="14 15">
    <name type="scientific">Hydrocarboniphaga effusa AP103</name>
    <dbReference type="NCBI Taxonomy" id="1172194"/>
    <lineage>
        <taxon>Bacteria</taxon>
        <taxon>Pseudomonadati</taxon>
        <taxon>Pseudomonadota</taxon>
        <taxon>Gammaproteobacteria</taxon>
        <taxon>Nevskiales</taxon>
        <taxon>Nevskiaceae</taxon>
        <taxon>Hydrocarboniphaga</taxon>
    </lineage>
</organism>
<dbReference type="PROSITE" id="PS50885">
    <property type="entry name" value="HAMP"/>
    <property type="match status" value="1"/>
</dbReference>
<keyword evidence="7" id="KW-0418">Kinase</keyword>
<keyword evidence="10 11" id="KW-0472">Membrane</keyword>
<feature type="domain" description="HAMP" evidence="13">
    <location>
        <begin position="189"/>
        <end position="241"/>
    </location>
</feature>
<comment type="catalytic activity">
    <reaction evidence="1">
        <text>ATP + protein L-histidine = ADP + protein N-phospho-L-histidine.</text>
        <dbReference type="EC" id="2.7.13.3"/>
    </reaction>
</comment>
<dbReference type="InterPro" id="IPR004358">
    <property type="entry name" value="Sig_transdc_His_kin-like_C"/>
</dbReference>
<dbReference type="PROSITE" id="PS50109">
    <property type="entry name" value="HIS_KIN"/>
    <property type="match status" value="1"/>
</dbReference>
<dbReference type="Pfam" id="PF02518">
    <property type="entry name" value="HATPase_c"/>
    <property type="match status" value="1"/>
</dbReference>
<dbReference type="GO" id="GO:0005886">
    <property type="term" value="C:plasma membrane"/>
    <property type="evidence" value="ECO:0007669"/>
    <property type="project" value="TreeGrafter"/>
</dbReference>
<name>I8HXD0_9GAMM</name>
<evidence type="ECO:0000256" key="2">
    <source>
        <dbReference type="ARBA" id="ARBA00004370"/>
    </source>
</evidence>